<feature type="non-terminal residue" evidence="7">
    <location>
        <position position="71"/>
    </location>
</feature>
<dbReference type="Gramene" id="ESQ38515">
    <property type="protein sequence ID" value="ESQ38515"/>
    <property type="gene ID" value="EUTSA_v10029258mg"/>
</dbReference>
<evidence type="ECO:0000256" key="6">
    <source>
        <dbReference type="SAM" id="SignalP"/>
    </source>
</evidence>
<evidence type="ECO:0000256" key="5">
    <source>
        <dbReference type="ARBA" id="ARBA00023157"/>
    </source>
</evidence>
<organism evidence="7 8">
    <name type="scientific">Eutrema salsugineum</name>
    <name type="common">Saltwater cress</name>
    <name type="synonym">Sisymbrium salsugineum</name>
    <dbReference type="NCBI Taxonomy" id="72664"/>
    <lineage>
        <taxon>Eukaryota</taxon>
        <taxon>Viridiplantae</taxon>
        <taxon>Streptophyta</taxon>
        <taxon>Embryophyta</taxon>
        <taxon>Tracheophyta</taxon>
        <taxon>Spermatophyta</taxon>
        <taxon>Magnoliopsida</taxon>
        <taxon>eudicotyledons</taxon>
        <taxon>Gunneridae</taxon>
        <taxon>Pentapetalae</taxon>
        <taxon>rosids</taxon>
        <taxon>malvids</taxon>
        <taxon>Brassicales</taxon>
        <taxon>Brassicaceae</taxon>
        <taxon>Eutremeae</taxon>
        <taxon>Eutrema</taxon>
    </lineage>
</organism>
<keyword evidence="8" id="KW-1185">Reference proteome</keyword>
<name>V4KKW9_EUTSA</name>
<evidence type="ECO:0000256" key="2">
    <source>
        <dbReference type="ARBA" id="ARBA00006722"/>
    </source>
</evidence>
<evidence type="ECO:0000256" key="1">
    <source>
        <dbReference type="ARBA" id="ARBA00004613"/>
    </source>
</evidence>
<feature type="chain" id="PRO_5004720479" description="Wall-associated receptor kinase galacturonan-binding domain-containing protein" evidence="6">
    <location>
        <begin position="27"/>
        <end position="71"/>
    </location>
</feature>
<comment type="similarity">
    <text evidence="2">Belongs to the DEFL family.</text>
</comment>
<keyword evidence="4 6" id="KW-0732">Signal</keyword>
<accession>V4KKW9</accession>
<comment type="subcellular location">
    <subcellularLocation>
        <location evidence="1">Secreted</location>
    </subcellularLocation>
</comment>
<protein>
    <recommendedName>
        <fullName evidence="9">Wall-associated receptor kinase galacturonan-binding domain-containing protein</fullName>
    </recommendedName>
</protein>
<feature type="signal peptide" evidence="6">
    <location>
        <begin position="1"/>
        <end position="26"/>
    </location>
</feature>
<dbReference type="OMA" id="CACQHDC"/>
<dbReference type="KEGG" id="eus:EUTSA_v10029258mg"/>
<evidence type="ECO:0008006" key="9">
    <source>
        <dbReference type="Google" id="ProtNLM"/>
    </source>
</evidence>
<dbReference type="GO" id="GO:0005576">
    <property type="term" value="C:extracellular region"/>
    <property type="evidence" value="ECO:0007669"/>
    <property type="project" value="UniProtKB-SubCell"/>
</dbReference>
<reference evidence="7 8" key="1">
    <citation type="journal article" date="2013" name="Front. Plant Sci.">
        <title>The Reference Genome of the Halophytic Plant Eutrema salsugineum.</title>
        <authorList>
            <person name="Yang R."/>
            <person name="Jarvis D.E."/>
            <person name="Chen H."/>
            <person name="Beilstein M.A."/>
            <person name="Grimwood J."/>
            <person name="Jenkins J."/>
            <person name="Shu S."/>
            <person name="Prochnik S."/>
            <person name="Xin M."/>
            <person name="Ma C."/>
            <person name="Schmutz J."/>
            <person name="Wing R.A."/>
            <person name="Mitchell-Olds T."/>
            <person name="Schumaker K.S."/>
            <person name="Wang X."/>
        </authorList>
    </citation>
    <scope>NUCLEOTIDE SEQUENCE [LARGE SCALE GENOMIC DNA]</scope>
</reference>
<evidence type="ECO:0000256" key="3">
    <source>
        <dbReference type="ARBA" id="ARBA00022525"/>
    </source>
</evidence>
<gene>
    <name evidence="7" type="ORF">EUTSA_v10029258mg</name>
</gene>
<evidence type="ECO:0000256" key="4">
    <source>
        <dbReference type="ARBA" id="ARBA00022729"/>
    </source>
</evidence>
<sequence length="71" mass="7789">MKSDVLFMIFCVLTSLVLSNVREVEAVNFGCNLTTSFPGKCGNNGNTACVNDVKKNPHAPKNLNIRYDVIL</sequence>
<proteinExistence type="inferred from homology"/>
<dbReference type="EMBL" id="KI517537">
    <property type="protein sequence ID" value="ESQ38515.1"/>
    <property type="molecule type" value="Genomic_DNA"/>
</dbReference>
<dbReference type="GO" id="GO:0007165">
    <property type="term" value="P:signal transduction"/>
    <property type="evidence" value="ECO:0007669"/>
    <property type="project" value="InterPro"/>
</dbReference>
<dbReference type="OrthoDB" id="1021412at2759"/>
<dbReference type="AlphaFoldDB" id="V4KKW9"/>
<evidence type="ECO:0000313" key="8">
    <source>
        <dbReference type="Proteomes" id="UP000030689"/>
    </source>
</evidence>
<evidence type="ECO:0000313" key="7">
    <source>
        <dbReference type="EMBL" id="ESQ38515.1"/>
    </source>
</evidence>
<dbReference type="Proteomes" id="UP000030689">
    <property type="component" value="Unassembled WGS sequence"/>
</dbReference>
<keyword evidence="5" id="KW-1015">Disulfide bond</keyword>
<dbReference type="InterPro" id="IPR010682">
    <property type="entry name" value="SCRL"/>
</dbReference>
<dbReference type="PANTHER" id="PTHR34450:SF4">
    <property type="entry name" value="DEFENSIN-LIKE PROTEIN 226-RELATED"/>
    <property type="match status" value="1"/>
</dbReference>
<dbReference type="PANTHER" id="PTHR34450">
    <property type="entry name" value="DEFENSIN-LIKE PROTEIN 245-RELATED"/>
    <property type="match status" value="1"/>
</dbReference>
<dbReference type="STRING" id="72664.V4KKW9"/>
<dbReference type="Pfam" id="PF06876">
    <property type="entry name" value="SCRL"/>
    <property type="match status" value="1"/>
</dbReference>
<keyword evidence="3" id="KW-0964">Secreted</keyword>